<dbReference type="SMART" id="SM00028">
    <property type="entry name" value="TPR"/>
    <property type="match status" value="4"/>
</dbReference>
<name>I7LXT7_TETTS</name>
<gene>
    <name evidence="4" type="ORF">TTHERM_00670910</name>
</gene>
<keyword evidence="5" id="KW-1185">Reference proteome</keyword>
<keyword evidence="2" id="KW-0175">Coiled coil</keyword>
<dbReference type="eggNOG" id="ENOG502R6RA">
    <property type="taxonomic scope" value="Eukaryota"/>
</dbReference>
<dbReference type="Gene3D" id="1.25.40.10">
    <property type="entry name" value="Tetratricopeptide repeat domain"/>
    <property type="match status" value="2"/>
</dbReference>
<dbReference type="OrthoDB" id="2148418at2759"/>
<accession>I7LXT7</accession>
<dbReference type="Proteomes" id="UP000009168">
    <property type="component" value="Unassembled WGS sequence"/>
</dbReference>
<evidence type="ECO:0000256" key="2">
    <source>
        <dbReference type="SAM" id="Coils"/>
    </source>
</evidence>
<dbReference type="SUPFAM" id="SSF48452">
    <property type="entry name" value="TPR-like"/>
    <property type="match status" value="1"/>
</dbReference>
<dbReference type="InterPro" id="IPR019734">
    <property type="entry name" value="TPR_rpt"/>
</dbReference>
<feature type="region of interest" description="Disordered" evidence="3">
    <location>
        <begin position="340"/>
        <end position="387"/>
    </location>
</feature>
<reference evidence="5" key="1">
    <citation type="journal article" date="2006" name="PLoS Biol.">
        <title>Macronuclear genome sequence of the ciliate Tetrahymena thermophila, a model eukaryote.</title>
        <authorList>
            <person name="Eisen J.A."/>
            <person name="Coyne R.S."/>
            <person name="Wu M."/>
            <person name="Wu D."/>
            <person name="Thiagarajan M."/>
            <person name="Wortman J.R."/>
            <person name="Badger J.H."/>
            <person name="Ren Q."/>
            <person name="Amedeo P."/>
            <person name="Jones K.M."/>
            <person name="Tallon L.J."/>
            <person name="Delcher A.L."/>
            <person name="Salzberg S.L."/>
            <person name="Silva J.C."/>
            <person name="Haas B.J."/>
            <person name="Majoros W.H."/>
            <person name="Farzad M."/>
            <person name="Carlton J.M."/>
            <person name="Smith R.K. Jr."/>
            <person name="Garg J."/>
            <person name="Pearlman R.E."/>
            <person name="Karrer K.M."/>
            <person name="Sun L."/>
            <person name="Manning G."/>
            <person name="Elde N.C."/>
            <person name="Turkewitz A.P."/>
            <person name="Asai D.J."/>
            <person name="Wilkes D.E."/>
            <person name="Wang Y."/>
            <person name="Cai H."/>
            <person name="Collins K."/>
            <person name="Stewart B.A."/>
            <person name="Lee S.R."/>
            <person name="Wilamowska K."/>
            <person name="Weinberg Z."/>
            <person name="Ruzzo W.L."/>
            <person name="Wloga D."/>
            <person name="Gaertig J."/>
            <person name="Frankel J."/>
            <person name="Tsao C.-C."/>
            <person name="Gorovsky M.A."/>
            <person name="Keeling P.J."/>
            <person name="Waller R.F."/>
            <person name="Patron N.J."/>
            <person name="Cherry J.M."/>
            <person name="Stover N.A."/>
            <person name="Krieger C.J."/>
            <person name="del Toro C."/>
            <person name="Ryder H.F."/>
            <person name="Williamson S.C."/>
            <person name="Barbeau R.A."/>
            <person name="Hamilton E.P."/>
            <person name="Orias E."/>
        </authorList>
    </citation>
    <scope>NUCLEOTIDE SEQUENCE [LARGE SCALE GENOMIC DNA]</scope>
    <source>
        <strain evidence="5">SB210</strain>
    </source>
</reference>
<evidence type="ECO:0000256" key="3">
    <source>
        <dbReference type="SAM" id="MobiDB-lite"/>
    </source>
</evidence>
<evidence type="ECO:0000313" key="4">
    <source>
        <dbReference type="EMBL" id="EAS06167.2"/>
    </source>
</evidence>
<dbReference type="RefSeq" id="XP_001026412.2">
    <property type="nucleotide sequence ID" value="XM_001026412.2"/>
</dbReference>
<feature type="region of interest" description="Disordered" evidence="3">
    <location>
        <begin position="409"/>
        <end position="467"/>
    </location>
</feature>
<dbReference type="GeneID" id="7833370"/>
<protein>
    <submittedName>
        <fullName evidence="4">Tetratricopeptide repeat protein</fullName>
    </submittedName>
</protein>
<dbReference type="Pfam" id="PF13181">
    <property type="entry name" value="TPR_8"/>
    <property type="match status" value="2"/>
</dbReference>
<dbReference type="InterPro" id="IPR011990">
    <property type="entry name" value="TPR-like_helical_dom_sf"/>
</dbReference>
<feature type="compositionally biased region" description="Basic and acidic residues" evidence="3">
    <location>
        <begin position="415"/>
        <end position="425"/>
    </location>
</feature>
<proteinExistence type="predicted"/>
<dbReference type="KEGG" id="tet:TTHERM_00670910"/>
<dbReference type="EMBL" id="GG662308">
    <property type="protein sequence ID" value="EAS06167.2"/>
    <property type="molecule type" value="Genomic_DNA"/>
</dbReference>
<feature type="repeat" description="TPR" evidence="1">
    <location>
        <begin position="253"/>
        <end position="286"/>
    </location>
</feature>
<dbReference type="AlphaFoldDB" id="I7LXT7"/>
<dbReference type="InParanoid" id="I7LXT7"/>
<keyword evidence="1" id="KW-0802">TPR repeat</keyword>
<feature type="coiled-coil region" evidence="2">
    <location>
        <begin position="49"/>
        <end position="79"/>
    </location>
</feature>
<dbReference type="PROSITE" id="PS50005">
    <property type="entry name" value="TPR"/>
    <property type="match status" value="1"/>
</dbReference>
<feature type="compositionally biased region" description="Low complexity" evidence="3">
    <location>
        <begin position="435"/>
        <end position="448"/>
    </location>
</feature>
<feature type="compositionally biased region" description="Polar residues" evidence="3">
    <location>
        <begin position="349"/>
        <end position="381"/>
    </location>
</feature>
<organism evidence="4 5">
    <name type="scientific">Tetrahymena thermophila (strain SB210)</name>
    <dbReference type="NCBI Taxonomy" id="312017"/>
    <lineage>
        <taxon>Eukaryota</taxon>
        <taxon>Sar</taxon>
        <taxon>Alveolata</taxon>
        <taxon>Ciliophora</taxon>
        <taxon>Intramacronucleata</taxon>
        <taxon>Oligohymenophorea</taxon>
        <taxon>Hymenostomatida</taxon>
        <taxon>Tetrahymenina</taxon>
        <taxon>Tetrahymenidae</taxon>
        <taxon>Tetrahymena</taxon>
    </lineage>
</organism>
<sequence>MNQQLIINNYYNYLLDTIQNYQKEERQQAVISLYQLNKSIQIQRQYMSNNNMNQEKERIKELEKKADELQQQQKLGDTLNVLEEVLNMKREVYGEDSEQYQKTSEKLCEICNIIAMICLNKDKNDSCYDFLKKAEILCQGSALYKAITYNNMAQYCKKTNKIKAGIIYLQKAQEIQLKQGNPVLLADTHLNLCALLSNVDRHNEALEHILIAIVLLQDEYNSYLLKKVQANNQSQEGQESKQELSDDLFTKLSIAYHNMGVEFEFLKRYEESLQTYEKAVNFAKTNLGPEHELCKQFTQVFQSAQQSIADIKHKEINRKKPSNLKLSQLNTAYNTSQENYYPTTTTATKKQNTSRQGTSNVFSQTSKAGSQTHYGFGSQNMKNKRQDSQTEFLNNKMKNNQATTLPQINQPKQPQKQEHSQHENKQAYSQHQSMNSIKNESINQNQNNQEKKEEEIINTNSQNQEVK</sequence>
<evidence type="ECO:0000256" key="1">
    <source>
        <dbReference type="PROSITE-ProRule" id="PRU00339"/>
    </source>
</evidence>
<dbReference type="STRING" id="312017.I7LXT7"/>
<evidence type="ECO:0000313" key="5">
    <source>
        <dbReference type="Proteomes" id="UP000009168"/>
    </source>
</evidence>